<proteinExistence type="predicted"/>
<accession>A0AAU8MT57</accession>
<protein>
    <recommendedName>
        <fullName evidence="2">Phage tail protein</fullName>
    </recommendedName>
</protein>
<organism evidence="1">
    <name type="scientific">Lysobacter firmicutimachus</name>
    <dbReference type="NCBI Taxonomy" id="1792846"/>
    <lineage>
        <taxon>Bacteria</taxon>
        <taxon>Pseudomonadati</taxon>
        <taxon>Pseudomonadota</taxon>
        <taxon>Gammaproteobacteria</taxon>
        <taxon>Lysobacterales</taxon>
        <taxon>Lysobacteraceae</taxon>
        <taxon>Lysobacter</taxon>
    </lineage>
</organism>
<dbReference type="AlphaFoldDB" id="A0AAU8MT57"/>
<evidence type="ECO:0000313" key="1">
    <source>
        <dbReference type="EMBL" id="XCO75387.1"/>
    </source>
</evidence>
<name>A0AAU8MT57_9GAMM</name>
<gene>
    <name evidence="1" type="ORF">ABU614_00895</name>
</gene>
<sequence length="149" mass="16259">MTKYFSVDSYGAASALSLAISERRHQLAEISGGGLAPRALQEGPRSRPGKNAHLLKLTALDVDLEAKFAAILMAERGAELIGIDRIEIVNAEGWTVLVRRGHRSSLYYFLDARYGGAEVSLSEAVRFRDAHPAHRKRLLRVSATQAAMG</sequence>
<evidence type="ECO:0008006" key="2">
    <source>
        <dbReference type="Google" id="ProtNLM"/>
    </source>
</evidence>
<dbReference type="EMBL" id="CP159925">
    <property type="protein sequence ID" value="XCO75387.1"/>
    <property type="molecule type" value="Genomic_DNA"/>
</dbReference>
<reference evidence="1" key="1">
    <citation type="submission" date="2024-06" db="EMBL/GenBank/DDBJ databases">
        <authorList>
            <person name="Li S."/>
        </authorList>
    </citation>
    <scope>NUCLEOTIDE SEQUENCE</scope>
    <source>
        <strain evidence="1">SR10</strain>
    </source>
</reference>
<dbReference type="RefSeq" id="WP_141233323.1">
    <property type="nucleotide sequence ID" value="NZ_CP159925.1"/>
</dbReference>